<feature type="transmembrane region" description="Helical" evidence="10">
    <location>
        <begin position="241"/>
        <end position="264"/>
    </location>
</feature>
<dbReference type="Gene3D" id="1.10.10.60">
    <property type="entry name" value="Homeodomain-like"/>
    <property type="match status" value="1"/>
</dbReference>
<evidence type="ECO:0000313" key="12">
    <source>
        <dbReference type="EMBL" id="MBP1081486.1"/>
    </source>
</evidence>
<dbReference type="SUPFAM" id="SSF53041">
    <property type="entry name" value="Resolvase-like"/>
    <property type="match status" value="1"/>
</dbReference>
<organism evidence="12 13">
    <name type="scientific">Bacillus capparidis</name>
    <dbReference type="NCBI Taxonomy" id="1840411"/>
    <lineage>
        <taxon>Bacteria</taxon>
        <taxon>Bacillati</taxon>
        <taxon>Bacillota</taxon>
        <taxon>Bacilli</taxon>
        <taxon>Bacillales</taxon>
        <taxon>Bacillaceae</taxon>
        <taxon>Bacillus</taxon>
    </lineage>
</organism>
<feature type="transmembrane region" description="Helical" evidence="10">
    <location>
        <begin position="336"/>
        <end position="363"/>
    </location>
</feature>
<dbReference type="EMBL" id="JAFDST010000002">
    <property type="protein sequence ID" value="MBP1081486.1"/>
    <property type="molecule type" value="Genomic_DNA"/>
</dbReference>
<feature type="transmembrane region" description="Helical" evidence="10">
    <location>
        <begin position="375"/>
        <end position="397"/>
    </location>
</feature>
<dbReference type="InterPro" id="IPR003663">
    <property type="entry name" value="Sugar/inositol_transpt"/>
</dbReference>
<name>A0ABS4CVB5_9BACI</name>
<dbReference type="Gene3D" id="1.20.1250.20">
    <property type="entry name" value="MFS general substrate transporter like domains"/>
    <property type="match status" value="1"/>
</dbReference>
<keyword evidence="8 10" id="KW-0472">Membrane</keyword>
<evidence type="ECO:0000259" key="11">
    <source>
        <dbReference type="PROSITE" id="PS50850"/>
    </source>
</evidence>
<keyword evidence="7 10" id="KW-1133">Transmembrane helix</keyword>
<reference evidence="12 13" key="1">
    <citation type="submission" date="2021-01" db="EMBL/GenBank/DDBJ databases">
        <title>Genomic Encyclopedia of Type Strains, Phase IV (KMG-IV): sequencing the most valuable type-strain genomes for metagenomic binning, comparative biology and taxonomic classification.</title>
        <authorList>
            <person name="Goeker M."/>
        </authorList>
    </citation>
    <scope>NUCLEOTIDE SEQUENCE [LARGE SCALE GENOMIC DNA]</scope>
    <source>
        <strain evidence="12 13">DSM 103394</strain>
    </source>
</reference>
<evidence type="ECO:0000256" key="4">
    <source>
        <dbReference type="ARBA" id="ARBA00022448"/>
    </source>
</evidence>
<evidence type="ECO:0000256" key="7">
    <source>
        <dbReference type="ARBA" id="ARBA00022989"/>
    </source>
</evidence>
<feature type="transmembrane region" description="Helical" evidence="10">
    <location>
        <begin position="101"/>
        <end position="122"/>
    </location>
</feature>
<comment type="similarity">
    <text evidence="2">Belongs to the site-specific recombinase resolvase family.</text>
</comment>
<feature type="transmembrane region" description="Helical" evidence="10">
    <location>
        <begin position="276"/>
        <end position="296"/>
    </location>
</feature>
<proteinExistence type="inferred from homology"/>
<dbReference type="InterPro" id="IPR036162">
    <property type="entry name" value="Resolvase-like_N_sf"/>
</dbReference>
<evidence type="ECO:0000256" key="3">
    <source>
        <dbReference type="ARBA" id="ARBA00010992"/>
    </source>
</evidence>
<dbReference type="PRINTS" id="PR00171">
    <property type="entry name" value="SUGRTRNSPORT"/>
</dbReference>
<feature type="transmembrane region" description="Helical" evidence="10">
    <location>
        <begin position="403"/>
        <end position="423"/>
    </location>
</feature>
<protein>
    <submittedName>
        <fullName evidence="12">Sugar porter (SP) family MFS transporter</fullName>
    </submittedName>
</protein>
<evidence type="ECO:0000256" key="2">
    <source>
        <dbReference type="ARBA" id="ARBA00009913"/>
    </source>
</evidence>
<dbReference type="InterPro" id="IPR005829">
    <property type="entry name" value="Sugar_transporter_CS"/>
</dbReference>
<dbReference type="CDD" id="cd17359">
    <property type="entry name" value="MFS_XylE_like"/>
    <property type="match status" value="1"/>
</dbReference>
<dbReference type="Pfam" id="PF00239">
    <property type="entry name" value="Resolvase"/>
    <property type="match status" value="1"/>
</dbReference>
<evidence type="ECO:0000256" key="6">
    <source>
        <dbReference type="ARBA" id="ARBA00022692"/>
    </source>
</evidence>
<dbReference type="PROSITE" id="PS00217">
    <property type="entry name" value="SUGAR_TRANSPORT_2"/>
    <property type="match status" value="1"/>
</dbReference>
<keyword evidence="5" id="KW-1003">Cell membrane</keyword>
<gene>
    <name evidence="12" type="ORF">JOC74_001979</name>
</gene>
<dbReference type="SUPFAM" id="SSF46689">
    <property type="entry name" value="Homeodomain-like"/>
    <property type="match status" value="1"/>
</dbReference>
<evidence type="ECO:0000313" key="13">
    <source>
        <dbReference type="Proteomes" id="UP000674416"/>
    </source>
</evidence>
<dbReference type="InterPro" id="IPR047984">
    <property type="entry name" value="XylE-like"/>
</dbReference>
<dbReference type="InterPro" id="IPR005828">
    <property type="entry name" value="MFS_sugar_transport-like"/>
</dbReference>
<comment type="similarity">
    <text evidence="3 9">Belongs to the major facilitator superfamily. Sugar transporter (TC 2.A.1.1) family.</text>
</comment>
<comment type="caution">
    <text evidence="12">The sequence shown here is derived from an EMBL/GenBank/DDBJ whole genome shotgun (WGS) entry which is preliminary data.</text>
</comment>
<evidence type="ECO:0000256" key="5">
    <source>
        <dbReference type="ARBA" id="ARBA00022475"/>
    </source>
</evidence>
<accession>A0ABS4CVB5</accession>
<keyword evidence="6 10" id="KW-0812">Transmembrane</keyword>
<feature type="transmembrane region" description="Helical" evidence="10">
    <location>
        <begin position="47"/>
        <end position="65"/>
    </location>
</feature>
<keyword evidence="4 9" id="KW-0813">Transport</keyword>
<evidence type="ECO:0000256" key="1">
    <source>
        <dbReference type="ARBA" id="ARBA00004651"/>
    </source>
</evidence>
<evidence type="ECO:0000256" key="10">
    <source>
        <dbReference type="SAM" id="Phobius"/>
    </source>
</evidence>
<feature type="transmembrane region" description="Helical" evidence="10">
    <location>
        <begin position="77"/>
        <end position="95"/>
    </location>
</feature>
<comment type="subcellular location">
    <subcellularLocation>
        <location evidence="1">Cell membrane</location>
        <topology evidence="1">Multi-pass membrane protein</topology>
    </subcellularLocation>
</comment>
<dbReference type="PANTHER" id="PTHR48020">
    <property type="entry name" value="PROTON MYO-INOSITOL COTRANSPORTER"/>
    <property type="match status" value="1"/>
</dbReference>
<dbReference type="PANTHER" id="PTHR48020:SF12">
    <property type="entry name" value="PROTON MYO-INOSITOL COTRANSPORTER"/>
    <property type="match status" value="1"/>
</dbReference>
<dbReference type="InterPro" id="IPR006119">
    <property type="entry name" value="Resolv_N"/>
</dbReference>
<dbReference type="Proteomes" id="UP000674416">
    <property type="component" value="Unassembled WGS sequence"/>
</dbReference>
<dbReference type="InterPro" id="IPR020846">
    <property type="entry name" value="MFS_dom"/>
</dbReference>
<dbReference type="NCBIfam" id="TIGR00879">
    <property type="entry name" value="SP"/>
    <property type="match status" value="1"/>
</dbReference>
<dbReference type="Pfam" id="PF00083">
    <property type="entry name" value="Sugar_tr"/>
    <property type="match status" value="1"/>
</dbReference>
<dbReference type="InterPro" id="IPR036259">
    <property type="entry name" value="MFS_trans_sf"/>
</dbReference>
<feature type="transmembrane region" description="Helical" evidence="10">
    <location>
        <begin position="9"/>
        <end position="35"/>
    </location>
</feature>
<feature type="transmembrane region" description="Helical" evidence="10">
    <location>
        <begin position="162"/>
        <end position="183"/>
    </location>
</feature>
<dbReference type="PROSITE" id="PS00216">
    <property type="entry name" value="SUGAR_TRANSPORT_1"/>
    <property type="match status" value="1"/>
</dbReference>
<dbReference type="RefSeq" id="WP_082364038.1">
    <property type="nucleotide sequence ID" value="NZ_JAFDST010000002.1"/>
</dbReference>
<sequence>MKNQKSNALLYFFGALGGMLYGYDTGVVSGAILFIKEDLGLNAFTEGLVVSAILIGAIFGAGFAGKLTDQFGRKKSIIGAAFLFIIGALGTAIAPNTAVMVLARIVLGLAVGCSTTMVPLYLSELAPQEKRGSLTSLNQLMITIGILLSYIVNYGFSESEGWRWMLGLAVVPSVILLVGMAFMPESPRWLLMNNQEGKAKSILGRIRSESSVDEEIKDIMETEKEDKGGLKELFHPWVRPALIAGLGLAFLQQFIGTNTIIYYAPTTFTNVGLGNSAALLGTIGIGTVNVLMSLVAIRVIDKVGRKRLLMFGNIGMVLSLTVLSFVNLFFASSVAAAWTTVICLGLFIVIFAVTWGPVVWVILPEIFPRHVRGIGTGLSTLFLHSGNLIVTLTFPVLLQAMGVSYLFLAYAVIGVLACLFVYFKVPETKGKSLEEIEETLREKSGTAFAGIAQFERDLTSERTKEGILAARKRGKYPGRPKTDEEKVKYALYLIDQGLSRTDAAEKAGISRMTLYRKMHNNRV</sequence>
<dbReference type="InterPro" id="IPR006120">
    <property type="entry name" value="Resolvase_HTH_dom"/>
</dbReference>
<keyword evidence="13" id="KW-1185">Reference proteome</keyword>
<feature type="transmembrane region" description="Helical" evidence="10">
    <location>
        <begin position="308"/>
        <end position="330"/>
    </location>
</feature>
<evidence type="ECO:0000256" key="9">
    <source>
        <dbReference type="RuleBase" id="RU003346"/>
    </source>
</evidence>
<dbReference type="Pfam" id="PF02796">
    <property type="entry name" value="HTH_7"/>
    <property type="match status" value="1"/>
</dbReference>
<feature type="domain" description="Major facilitator superfamily (MFS) profile" evidence="11">
    <location>
        <begin position="10"/>
        <end position="429"/>
    </location>
</feature>
<dbReference type="InterPro" id="IPR009057">
    <property type="entry name" value="Homeodomain-like_sf"/>
</dbReference>
<dbReference type="SUPFAM" id="SSF103473">
    <property type="entry name" value="MFS general substrate transporter"/>
    <property type="match status" value="1"/>
</dbReference>
<dbReference type="InterPro" id="IPR050814">
    <property type="entry name" value="Myo-inositol_Transporter"/>
</dbReference>
<feature type="transmembrane region" description="Helical" evidence="10">
    <location>
        <begin position="134"/>
        <end position="156"/>
    </location>
</feature>
<dbReference type="PROSITE" id="PS50850">
    <property type="entry name" value="MFS"/>
    <property type="match status" value="1"/>
</dbReference>
<dbReference type="CDD" id="cd00569">
    <property type="entry name" value="HTH_Hin_like"/>
    <property type="match status" value="1"/>
</dbReference>
<evidence type="ECO:0000256" key="8">
    <source>
        <dbReference type="ARBA" id="ARBA00023136"/>
    </source>
</evidence>